<sequence>MRVAILSNDVVPGMGLPVAAPGLRAWGLALGLRAHGHEVSVLLDLKAVRAVWEGGEQPAVPPSMPSGTVLITAQQATAWVREHGIEVLVIINSNLVRHLGDLGPCRLVYDFFAPKMLEMAENTLRENAATIMDSLEQRKLYALGRSDGVVVNGAKKVPYVREWLQRAGVPDLPLEVVNPALPPVAPDPADTERLQVMVSGYIQPWSRPGAWAEAILPLLDQRRVVLHLVVGNHWAKNSREAVMSPEVARLAAHPGVRQHGLMTLTDFRTLLSRCHLSIDVFERNPERELAMVTRTVVALTTGLPAMHVDFTEVSPWIAEQDAGWLVDEDDVDGMRAVLSEAAADRSVLEPKRAGAVRLSTTVLEPGTAAEPFDRLLRSLR</sequence>
<organism evidence="1 2">
    <name type="scientific">Nocardioides marinquilinus</name>
    <dbReference type="NCBI Taxonomy" id="1210400"/>
    <lineage>
        <taxon>Bacteria</taxon>
        <taxon>Bacillati</taxon>
        <taxon>Actinomycetota</taxon>
        <taxon>Actinomycetes</taxon>
        <taxon>Propionibacteriales</taxon>
        <taxon>Nocardioidaceae</taxon>
        <taxon>Nocardioides</taxon>
    </lineage>
</organism>
<dbReference type="Gene3D" id="3.40.50.2000">
    <property type="entry name" value="Glycogen Phosphorylase B"/>
    <property type="match status" value="1"/>
</dbReference>
<name>A0ABP9PYI2_9ACTN</name>
<reference evidence="2" key="1">
    <citation type="journal article" date="2019" name="Int. J. Syst. Evol. Microbiol.">
        <title>The Global Catalogue of Microorganisms (GCM) 10K type strain sequencing project: providing services to taxonomists for standard genome sequencing and annotation.</title>
        <authorList>
            <consortium name="The Broad Institute Genomics Platform"/>
            <consortium name="The Broad Institute Genome Sequencing Center for Infectious Disease"/>
            <person name="Wu L."/>
            <person name="Ma J."/>
        </authorList>
    </citation>
    <scope>NUCLEOTIDE SEQUENCE [LARGE SCALE GENOMIC DNA]</scope>
    <source>
        <strain evidence="2">JCM 18459</strain>
    </source>
</reference>
<gene>
    <name evidence="1" type="ORF">GCM10023340_31430</name>
</gene>
<keyword evidence="2" id="KW-1185">Reference proteome</keyword>
<proteinExistence type="predicted"/>
<accession>A0ABP9PYI2</accession>
<comment type="caution">
    <text evidence="1">The sequence shown here is derived from an EMBL/GenBank/DDBJ whole genome shotgun (WGS) entry which is preliminary data.</text>
</comment>
<evidence type="ECO:0000313" key="1">
    <source>
        <dbReference type="EMBL" id="GAA5151948.1"/>
    </source>
</evidence>
<dbReference type="SUPFAM" id="SSF53756">
    <property type="entry name" value="UDP-Glycosyltransferase/glycogen phosphorylase"/>
    <property type="match status" value="1"/>
</dbReference>
<dbReference type="EMBL" id="BAABKG010000004">
    <property type="protein sequence ID" value="GAA5151948.1"/>
    <property type="molecule type" value="Genomic_DNA"/>
</dbReference>
<evidence type="ECO:0000313" key="2">
    <source>
        <dbReference type="Proteomes" id="UP001500221"/>
    </source>
</evidence>
<dbReference type="RefSeq" id="WP_345460546.1">
    <property type="nucleotide sequence ID" value="NZ_BAABKG010000004.1"/>
</dbReference>
<dbReference type="Proteomes" id="UP001500221">
    <property type="component" value="Unassembled WGS sequence"/>
</dbReference>
<protein>
    <submittedName>
        <fullName evidence="1">Uncharacterized protein</fullName>
    </submittedName>
</protein>